<keyword evidence="2" id="KW-1185">Reference proteome</keyword>
<accession>A0ABQ0RPK3</accession>
<protein>
    <submittedName>
        <fullName evidence="1">Uncharacterized protein</fullName>
    </submittedName>
</protein>
<name>A0ABQ0RPK3_GLUNI</name>
<dbReference type="EMBL" id="BJNE01000018">
    <property type="protein sequence ID" value="GEC13741.1"/>
    <property type="molecule type" value="Genomic_DNA"/>
</dbReference>
<sequence>MTIIGPANAAPQVAELPAQPVTSVVGSSVGEAQQVEELLRAIDQIPESVLLQGDEATRLWVAQNLQEKPSTIGGIFVGKPAGFLECSGAILLAIGTTAIPVAKILKIKKLMDSLGGVTKAIKLMWGASFSHEKLKALGGAAAALGAELLGIAAVKKACT</sequence>
<gene>
    <name evidence="1" type="ORF">ANI01nite_29440</name>
</gene>
<evidence type="ECO:0000313" key="2">
    <source>
        <dbReference type="Proteomes" id="UP000316242"/>
    </source>
</evidence>
<proteinExistence type="predicted"/>
<dbReference type="Proteomes" id="UP000316242">
    <property type="component" value="Unassembled WGS sequence"/>
</dbReference>
<reference evidence="1 2" key="1">
    <citation type="submission" date="2019-06" db="EMBL/GenBank/DDBJ databases">
        <title>Whole genome shotgun sequence of Glutamicibacter nicotianae NBRC 14234.</title>
        <authorList>
            <person name="Hosoyama A."/>
            <person name="Uohara A."/>
            <person name="Ohji S."/>
            <person name="Ichikawa N."/>
        </authorList>
    </citation>
    <scope>NUCLEOTIDE SEQUENCE [LARGE SCALE GENOMIC DNA]</scope>
    <source>
        <strain evidence="1 2">NBRC 14234</strain>
    </source>
</reference>
<evidence type="ECO:0000313" key="1">
    <source>
        <dbReference type="EMBL" id="GEC13741.1"/>
    </source>
</evidence>
<comment type="caution">
    <text evidence="1">The sequence shown here is derived from an EMBL/GenBank/DDBJ whole genome shotgun (WGS) entry which is preliminary data.</text>
</comment>
<organism evidence="1 2">
    <name type="scientific">Glutamicibacter nicotianae</name>
    <name type="common">Arthrobacter nicotianae</name>
    <dbReference type="NCBI Taxonomy" id="37929"/>
    <lineage>
        <taxon>Bacteria</taxon>
        <taxon>Bacillati</taxon>
        <taxon>Actinomycetota</taxon>
        <taxon>Actinomycetes</taxon>
        <taxon>Micrococcales</taxon>
        <taxon>Micrococcaceae</taxon>
        <taxon>Glutamicibacter</taxon>
    </lineage>
</organism>